<dbReference type="PANTHER" id="PTHR14957:SF1">
    <property type="entry name" value="UBIQUITIN-LIKE-CONJUGATING ENZYME ATG10"/>
    <property type="match status" value="1"/>
</dbReference>
<dbReference type="GO" id="GO:0032446">
    <property type="term" value="P:protein modification by small protein conjugation"/>
    <property type="evidence" value="ECO:0007669"/>
    <property type="project" value="TreeGrafter"/>
</dbReference>
<dbReference type="PANTHER" id="PTHR14957">
    <property type="entry name" value="UBIQUITIN-LIKE-CONJUGATING ENZYME ATG10"/>
    <property type="match status" value="1"/>
</dbReference>
<dbReference type="EMBL" id="ML743647">
    <property type="protein sequence ID" value="KAE8131867.1"/>
    <property type="molecule type" value="Genomic_DNA"/>
</dbReference>
<dbReference type="RefSeq" id="XP_031907930.1">
    <property type="nucleotide sequence ID" value="XM_032058062.1"/>
</dbReference>
<evidence type="ECO:0000256" key="3">
    <source>
        <dbReference type="ARBA" id="ARBA00022679"/>
    </source>
</evidence>
<evidence type="ECO:0000256" key="5">
    <source>
        <dbReference type="ARBA" id="ARBA00022927"/>
    </source>
</evidence>
<proteinExistence type="inferred from homology"/>
<accession>A0A5N6SD46</accession>
<organism evidence="8 9">
    <name type="scientific">Aspergillus pseudotamarii</name>
    <dbReference type="NCBI Taxonomy" id="132259"/>
    <lineage>
        <taxon>Eukaryota</taxon>
        <taxon>Fungi</taxon>
        <taxon>Dikarya</taxon>
        <taxon>Ascomycota</taxon>
        <taxon>Pezizomycotina</taxon>
        <taxon>Eurotiomycetes</taxon>
        <taxon>Eurotiomycetidae</taxon>
        <taxon>Eurotiales</taxon>
        <taxon>Aspergillaceae</taxon>
        <taxon>Aspergillus</taxon>
        <taxon>Aspergillus subgen. Circumdati</taxon>
    </lineage>
</organism>
<dbReference type="Pfam" id="PF03987">
    <property type="entry name" value="Autophagy_act_C"/>
    <property type="match status" value="1"/>
</dbReference>
<evidence type="ECO:0000256" key="2">
    <source>
        <dbReference type="ARBA" id="ARBA00021099"/>
    </source>
</evidence>
<dbReference type="GO" id="GO:0061651">
    <property type="term" value="F:Atg12 conjugating enzyme activity"/>
    <property type="evidence" value="ECO:0007669"/>
    <property type="project" value="TreeGrafter"/>
</dbReference>
<evidence type="ECO:0000313" key="9">
    <source>
        <dbReference type="Proteomes" id="UP000325672"/>
    </source>
</evidence>
<keyword evidence="5" id="KW-0653">Protein transport</keyword>
<evidence type="ECO:0000256" key="1">
    <source>
        <dbReference type="ARBA" id="ARBA00005696"/>
    </source>
</evidence>
<evidence type="ECO:0000256" key="4">
    <source>
        <dbReference type="ARBA" id="ARBA00022786"/>
    </source>
</evidence>
<evidence type="ECO:0000256" key="7">
    <source>
        <dbReference type="ARBA" id="ARBA00029833"/>
    </source>
</evidence>
<dbReference type="GO" id="GO:0015031">
    <property type="term" value="P:protein transport"/>
    <property type="evidence" value="ECO:0007669"/>
    <property type="project" value="UniProtKB-KW"/>
</dbReference>
<keyword evidence="4" id="KW-0833">Ubl conjugation pathway</keyword>
<name>A0A5N6SD46_ASPPS</name>
<dbReference type="GeneID" id="43642272"/>
<keyword evidence="9" id="KW-1185">Reference proteome</keyword>
<evidence type="ECO:0000313" key="8">
    <source>
        <dbReference type="EMBL" id="KAE8131867.1"/>
    </source>
</evidence>
<dbReference type="Proteomes" id="UP000325672">
    <property type="component" value="Unassembled WGS sequence"/>
</dbReference>
<comment type="similarity">
    <text evidence="1">Belongs to the ATG10 family.</text>
</comment>
<dbReference type="OrthoDB" id="4089664at2759"/>
<evidence type="ECO:0000256" key="6">
    <source>
        <dbReference type="ARBA" id="ARBA00023006"/>
    </source>
</evidence>
<keyword evidence="5" id="KW-0813">Transport</keyword>
<dbReference type="AlphaFoldDB" id="A0A5N6SD46"/>
<dbReference type="Gene3D" id="3.30.1460.50">
    <property type="match status" value="1"/>
</dbReference>
<keyword evidence="6" id="KW-0072">Autophagy</keyword>
<gene>
    <name evidence="8" type="ORF">BDV38DRAFT_275607</name>
</gene>
<dbReference type="GO" id="GO:0000045">
    <property type="term" value="P:autophagosome assembly"/>
    <property type="evidence" value="ECO:0007669"/>
    <property type="project" value="TreeGrafter"/>
</dbReference>
<dbReference type="GO" id="GO:0005829">
    <property type="term" value="C:cytosol"/>
    <property type="evidence" value="ECO:0007669"/>
    <property type="project" value="TreeGrafter"/>
</dbReference>
<keyword evidence="3" id="KW-0808">Transferase</keyword>
<dbReference type="InterPro" id="IPR007135">
    <property type="entry name" value="Atg3/Atg10"/>
</dbReference>
<dbReference type="GO" id="GO:0000422">
    <property type="term" value="P:autophagy of mitochondrion"/>
    <property type="evidence" value="ECO:0007669"/>
    <property type="project" value="TreeGrafter"/>
</dbReference>
<sequence>MSMQKVSAAVVPRQSAEVELHRVFTSRMASSSLSSQRVLSAFPLLTSEEFECACRAFLDRIHVLGNLDGVGWSSIRFVQQANGPVLKISRSIHNASIPYYDDTLSAPVDIGEPQVEICEDDPEALIRTSNSSNCLHIEHDVILSPTYQVPVLYFTLRRDSHPGPLGIDEVYQYLVPDQYRRELQEVGVMGGISFGYHPQSGTPAFFVHPCNTADAMKKIAGQQRVTPEAYLIIWLGMVGNRLSLPLPHEIFATEGVQSPQGLG</sequence>
<reference evidence="8 9" key="1">
    <citation type="submission" date="2019-04" db="EMBL/GenBank/DDBJ databases">
        <title>Friends and foes A comparative genomics study of 23 Aspergillus species from section Flavi.</title>
        <authorList>
            <consortium name="DOE Joint Genome Institute"/>
            <person name="Kjaerbolling I."/>
            <person name="Vesth T."/>
            <person name="Frisvad J.C."/>
            <person name="Nybo J.L."/>
            <person name="Theobald S."/>
            <person name="Kildgaard S."/>
            <person name="Isbrandt T."/>
            <person name="Kuo A."/>
            <person name="Sato A."/>
            <person name="Lyhne E.K."/>
            <person name="Kogle M.E."/>
            <person name="Wiebenga A."/>
            <person name="Kun R.S."/>
            <person name="Lubbers R.J."/>
            <person name="Makela M.R."/>
            <person name="Barry K."/>
            <person name="Chovatia M."/>
            <person name="Clum A."/>
            <person name="Daum C."/>
            <person name="Haridas S."/>
            <person name="He G."/>
            <person name="LaButti K."/>
            <person name="Lipzen A."/>
            <person name="Mondo S."/>
            <person name="Riley R."/>
            <person name="Salamov A."/>
            <person name="Simmons B.A."/>
            <person name="Magnuson J.K."/>
            <person name="Henrissat B."/>
            <person name="Mortensen U.H."/>
            <person name="Larsen T.O."/>
            <person name="Devries R.P."/>
            <person name="Grigoriev I.V."/>
            <person name="Machida M."/>
            <person name="Baker S.E."/>
            <person name="Andersen M.R."/>
        </authorList>
    </citation>
    <scope>NUCLEOTIDE SEQUENCE [LARGE SCALE GENOMIC DNA]</scope>
    <source>
        <strain evidence="8 9">CBS 117625</strain>
    </source>
</reference>
<protein>
    <recommendedName>
        <fullName evidence="2">Ubiquitin-like-conjugating enzyme ATG10</fullName>
    </recommendedName>
    <alternativeName>
        <fullName evidence="7">Autophagy-related protein 10</fullName>
    </alternativeName>
</protein>